<protein>
    <submittedName>
        <fullName evidence="2">Uncharacterized protein</fullName>
    </submittedName>
</protein>
<gene>
    <name evidence="2" type="ORF">V8G54_001430</name>
</gene>
<evidence type="ECO:0000313" key="3">
    <source>
        <dbReference type="Proteomes" id="UP001374535"/>
    </source>
</evidence>
<dbReference type="AlphaFoldDB" id="A0AAQ3P6C2"/>
<dbReference type="Proteomes" id="UP001374535">
    <property type="component" value="Chromosome 1"/>
</dbReference>
<feature type="compositionally biased region" description="Polar residues" evidence="1">
    <location>
        <begin position="25"/>
        <end position="43"/>
    </location>
</feature>
<dbReference type="EMBL" id="CP144700">
    <property type="protein sequence ID" value="WVZ22886.1"/>
    <property type="molecule type" value="Genomic_DNA"/>
</dbReference>
<feature type="region of interest" description="Disordered" evidence="1">
    <location>
        <begin position="25"/>
        <end position="66"/>
    </location>
</feature>
<evidence type="ECO:0000256" key="1">
    <source>
        <dbReference type="SAM" id="MobiDB-lite"/>
    </source>
</evidence>
<name>A0AAQ3P6C2_VIGMU</name>
<evidence type="ECO:0000313" key="2">
    <source>
        <dbReference type="EMBL" id="WVZ22886.1"/>
    </source>
</evidence>
<sequence>MVLICDANQPSENGTDVLLDLLSIGSPSTPNELPAQSNSSTIDILSPKPSKKAPLSPLDDLASLSPSSRTTLNAGASPLVDSFDGFVPSPPIEGKHCLASR</sequence>
<keyword evidence="3" id="KW-1185">Reference proteome</keyword>
<reference evidence="2 3" key="1">
    <citation type="journal article" date="2023" name="Life. Sci Alliance">
        <title>Evolutionary insights into 3D genome organization and epigenetic landscape of Vigna mungo.</title>
        <authorList>
            <person name="Junaid A."/>
            <person name="Singh B."/>
            <person name="Bhatia S."/>
        </authorList>
    </citation>
    <scope>NUCLEOTIDE SEQUENCE [LARGE SCALE GENOMIC DNA]</scope>
    <source>
        <strain evidence="2">Urdbean</strain>
    </source>
</reference>
<proteinExistence type="predicted"/>
<accession>A0AAQ3P6C2</accession>
<organism evidence="2 3">
    <name type="scientific">Vigna mungo</name>
    <name type="common">Black gram</name>
    <name type="synonym">Phaseolus mungo</name>
    <dbReference type="NCBI Taxonomy" id="3915"/>
    <lineage>
        <taxon>Eukaryota</taxon>
        <taxon>Viridiplantae</taxon>
        <taxon>Streptophyta</taxon>
        <taxon>Embryophyta</taxon>
        <taxon>Tracheophyta</taxon>
        <taxon>Spermatophyta</taxon>
        <taxon>Magnoliopsida</taxon>
        <taxon>eudicotyledons</taxon>
        <taxon>Gunneridae</taxon>
        <taxon>Pentapetalae</taxon>
        <taxon>rosids</taxon>
        <taxon>fabids</taxon>
        <taxon>Fabales</taxon>
        <taxon>Fabaceae</taxon>
        <taxon>Papilionoideae</taxon>
        <taxon>50 kb inversion clade</taxon>
        <taxon>NPAAA clade</taxon>
        <taxon>indigoferoid/millettioid clade</taxon>
        <taxon>Phaseoleae</taxon>
        <taxon>Vigna</taxon>
    </lineage>
</organism>
<feature type="compositionally biased region" description="Low complexity" evidence="1">
    <location>
        <begin position="45"/>
        <end position="66"/>
    </location>
</feature>